<evidence type="ECO:0000313" key="5">
    <source>
        <dbReference type="Proteomes" id="UP000524535"/>
    </source>
</evidence>
<sequence length="56" mass="6235">MEFGDINNLQYAAMPCLQDKHRNAALQHNIGKVQHSQSESACCDANNARFTQADDL</sequence>
<evidence type="ECO:0000313" key="2">
    <source>
        <dbReference type="EMBL" id="MBB4414428.1"/>
    </source>
</evidence>
<name>A0A7W6V4K5_9HYPH</name>
<dbReference type="EMBL" id="JACIHM010000010">
    <property type="protein sequence ID" value="MBB4449044.1"/>
    <property type="molecule type" value="Genomic_DNA"/>
</dbReference>
<dbReference type="AlphaFoldDB" id="A0A7W6V4K5"/>
<proteinExistence type="predicted"/>
<reference evidence="4 5" key="1">
    <citation type="submission" date="2020-08" db="EMBL/GenBank/DDBJ databases">
        <title>Genomic Encyclopedia of Type Strains, Phase IV (KMG-V): Genome sequencing to study the core and pangenomes of soil and plant-associated prokaryotes.</title>
        <authorList>
            <person name="Whitman W."/>
        </authorList>
    </citation>
    <scope>NUCLEOTIDE SEQUENCE [LARGE SCALE GENOMIC DNA]</scope>
    <source>
        <strain evidence="2 5">SEMIA 444</strain>
        <strain evidence="1 4">SEMIA 448</strain>
        <strain evidence="3 6">SEMIA 452</strain>
    </source>
</reference>
<dbReference type="Proteomes" id="UP000576087">
    <property type="component" value="Unassembled WGS sequence"/>
</dbReference>
<gene>
    <name evidence="2" type="ORF">GGE31_004971</name>
    <name evidence="1" type="ORF">GGE33_005059</name>
    <name evidence="3" type="ORF">GGE35_004895</name>
</gene>
<dbReference type="EMBL" id="JACIGW010000009">
    <property type="protein sequence ID" value="MBB4351280.1"/>
    <property type="molecule type" value="Genomic_DNA"/>
</dbReference>
<evidence type="ECO:0000313" key="1">
    <source>
        <dbReference type="EMBL" id="MBB4351280.1"/>
    </source>
</evidence>
<evidence type="ECO:0000313" key="4">
    <source>
        <dbReference type="Proteomes" id="UP000520770"/>
    </source>
</evidence>
<dbReference type="EMBL" id="JACIGY010000010">
    <property type="protein sequence ID" value="MBB4414428.1"/>
    <property type="molecule type" value="Genomic_DNA"/>
</dbReference>
<organism evidence="3 6">
    <name type="scientific">Aliirhizobium cellulosilyticum</name>
    <dbReference type="NCBI Taxonomy" id="393664"/>
    <lineage>
        <taxon>Bacteria</taxon>
        <taxon>Pseudomonadati</taxon>
        <taxon>Pseudomonadota</taxon>
        <taxon>Alphaproteobacteria</taxon>
        <taxon>Hyphomicrobiales</taxon>
        <taxon>Rhizobiaceae</taxon>
        <taxon>Aliirhizobium</taxon>
    </lineage>
</organism>
<comment type="caution">
    <text evidence="3">The sequence shown here is derived from an EMBL/GenBank/DDBJ whole genome shotgun (WGS) entry which is preliminary data.</text>
</comment>
<dbReference type="Proteomes" id="UP000524535">
    <property type="component" value="Unassembled WGS sequence"/>
</dbReference>
<accession>A0A7W6V4K5</accession>
<keyword evidence="5" id="KW-1185">Reference proteome</keyword>
<dbReference type="Proteomes" id="UP000520770">
    <property type="component" value="Unassembled WGS sequence"/>
</dbReference>
<protein>
    <submittedName>
        <fullName evidence="3">Uncharacterized protein</fullName>
    </submittedName>
</protein>
<evidence type="ECO:0000313" key="6">
    <source>
        <dbReference type="Proteomes" id="UP000576087"/>
    </source>
</evidence>
<evidence type="ECO:0000313" key="3">
    <source>
        <dbReference type="EMBL" id="MBB4449044.1"/>
    </source>
</evidence>